<dbReference type="Gene3D" id="3.90.70.80">
    <property type="match status" value="1"/>
</dbReference>
<dbReference type="EMBL" id="JAEPRC010000292">
    <property type="protein sequence ID" value="KAG2201162.1"/>
    <property type="molecule type" value="Genomic_DNA"/>
</dbReference>
<feature type="domain" description="OTU" evidence="2">
    <location>
        <begin position="745"/>
        <end position="885"/>
    </location>
</feature>
<evidence type="ECO:0000313" key="3">
    <source>
        <dbReference type="EMBL" id="KAG2201162.1"/>
    </source>
</evidence>
<evidence type="ECO:0000313" key="4">
    <source>
        <dbReference type="Proteomes" id="UP000650833"/>
    </source>
</evidence>
<dbReference type="SUPFAM" id="SSF54001">
    <property type="entry name" value="Cysteine proteinases"/>
    <property type="match status" value="1"/>
</dbReference>
<dbReference type="AlphaFoldDB" id="A0A8H7QZI4"/>
<dbReference type="Proteomes" id="UP000650833">
    <property type="component" value="Unassembled WGS sequence"/>
</dbReference>
<sequence>MAPKYIPSHNEDSVYDPSETKSTVTWFKNQFPDGFVIESSSAHYDSLLRKHTHFDLNIGWQLETLKSKIMKDNNKTLYKRCLGSVVCKNILSKGKQCTAFDIDVRPKSTEKLIKHQMCHMCNKPMTRKTCNIKVTFTFRNYICFTKNAGFHSHKAYNQKHLTILERTKLDEIVKSNKNITPKEAMVGISSKTGEIHTPVTESVSNLLGTIDRTKYELRTSRQRRGVPTRGEFLGEIGKIQSEFPNFFLMADVVIDNFLVAFSSPVWSQDKYKPNFHLYPVITDVTYKAIQGEYYTCTSVIYNQELKKHIVIFQAVFGGLSAKFYKRYFELFFDHFMIPKEIFLGMIVDFSAAQIFGFVEAFNSHYKSIDAYCYLKGCYMHWMQSVQRIVSNYNVVPLATRKNFLRLVSTLRRSTDVSEFNETIATLKEIYPNCLRWLKWWLQPSVSSMIFRSVSKQNERLLNHDTRTSNAVEAYHRVLYRVIQCNQSVDIALEYILQYCKTDGNSFVDFVEKGIPYYYGSAQKKREAIFILDENHKADLDSSSPVNSKTKDIDPEIINLVNRTIEDAQENGLDEVEAFFKTIDETNLLNDMVAEKKTRQFLEQFVKIKASNEDESLELYEKLSSTILKALGEIEDLEKKVSKNENIVPDKVSIKSEQQEATVKTAERNIAPAAEKSKPQRGTKRKLSDGMVEVASKKISLKEFGKLSILDEEKMYGICRDPTKFFKGSKLHNLAKLHSSILPYYRDIVDIKGDGNCGYRVLSYQLYDGNQSEYLRVKTLMKNFFFENINIYFLLRSFFDVKRCASILESNEGITQWFNAPECAQLAACTFSRPIAVYDDNNNAITFLPFIKNLVPNTANKQGKRSKVPLLMQNINRNHWITVDLKRRVQVRWPLINGHHNDCLQMILADESIDPSLIHVDTSFWRDNISHYN</sequence>
<evidence type="ECO:0000256" key="1">
    <source>
        <dbReference type="SAM" id="MobiDB-lite"/>
    </source>
</evidence>
<feature type="region of interest" description="Disordered" evidence="1">
    <location>
        <begin position="662"/>
        <end position="687"/>
    </location>
</feature>
<gene>
    <name evidence="3" type="ORF">INT46_007629</name>
</gene>
<dbReference type="PROSITE" id="PS50802">
    <property type="entry name" value="OTU"/>
    <property type="match status" value="1"/>
</dbReference>
<evidence type="ECO:0000259" key="2">
    <source>
        <dbReference type="PROSITE" id="PS50802"/>
    </source>
</evidence>
<protein>
    <recommendedName>
        <fullName evidence="2">OTU domain-containing protein</fullName>
    </recommendedName>
</protein>
<name>A0A8H7QZI4_9FUNG</name>
<proteinExistence type="predicted"/>
<dbReference type="OrthoDB" id="2255941at2759"/>
<dbReference type="CDD" id="cd22744">
    <property type="entry name" value="OTU"/>
    <property type="match status" value="1"/>
</dbReference>
<dbReference type="InterPro" id="IPR038765">
    <property type="entry name" value="Papain-like_cys_pep_sf"/>
</dbReference>
<keyword evidence="4" id="KW-1185">Reference proteome</keyword>
<reference evidence="3" key="1">
    <citation type="submission" date="2020-12" db="EMBL/GenBank/DDBJ databases">
        <title>Metabolic potential, ecology and presence of endohyphal bacteria is reflected in genomic diversity of Mucoromycotina.</title>
        <authorList>
            <person name="Muszewska A."/>
            <person name="Okrasinska A."/>
            <person name="Steczkiewicz K."/>
            <person name="Drgas O."/>
            <person name="Orlowska M."/>
            <person name="Perlinska-Lenart U."/>
            <person name="Aleksandrzak-Piekarczyk T."/>
            <person name="Szatraj K."/>
            <person name="Zielenkiewicz U."/>
            <person name="Pilsyk S."/>
            <person name="Malc E."/>
            <person name="Mieczkowski P."/>
            <person name="Kruszewska J.S."/>
            <person name="Biernat P."/>
            <person name="Pawlowska J."/>
        </authorList>
    </citation>
    <scope>NUCLEOTIDE SEQUENCE</scope>
    <source>
        <strain evidence="3">CBS 226.32</strain>
    </source>
</reference>
<dbReference type="InterPro" id="IPR003323">
    <property type="entry name" value="OTU_dom"/>
</dbReference>
<accession>A0A8H7QZI4</accession>
<comment type="caution">
    <text evidence="3">The sequence shown here is derived from an EMBL/GenBank/DDBJ whole genome shotgun (WGS) entry which is preliminary data.</text>
</comment>
<organism evidence="3 4">
    <name type="scientific">Mucor plumbeus</name>
    <dbReference type="NCBI Taxonomy" id="97098"/>
    <lineage>
        <taxon>Eukaryota</taxon>
        <taxon>Fungi</taxon>
        <taxon>Fungi incertae sedis</taxon>
        <taxon>Mucoromycota</taxon>
        <taxon>Mucoromycotina</taxon>
        <taxon>Mucoromycetes</taxon>
        <taxon>Mucorales</taxon>
        <taxon>Mucorineae</taxon>
        <taxon>Mucoraceae</taxon>
        <taxon>Mucor</taxon>
    </lineage>
</organism>